<dbReference type="Pfam" id="PF00041">
    <property type="entry name" value="fn3"/>
    <property type="match status" value="1"/>
</dbReference>
<accession>A0ABP7SDA0</accession>
<reference evidence="4" key="1">
    <citation type="journal article" date="2019" name="Int. J. Syst. Evol. Microbiol.">
        <title>The Global Catalogue of Microorganisms (GCM) 10K type strain sequencing project: providing services to taxonomists for standard genome sequencing and annotation.</title>
        <authorList>
            <consortium name="The Broad Institute Genomics Platform"/>
            <consortium name="The Broad Institute Genome Sequencing Center for Infectious Disease"/>
            <person name="Wu L."/>
            <person name="Ma J."/>
        </authorList>
    </citation>
    <scope>NUCLEOTIDE SEQUENCE [LARGE SCALE GENOMIC DNA]</scope>
    <source>
        <strain evidence="4">JCM 17224</strain>
    </source>
</reference>
<evidence type="ECO:0000313" key="4">
    <source>
        <dbReference type="Proteomes" id="UP001500567"/>
    </source>
</evidence>
<sequence>MALAALLAAGATTAQAQSLNYGAAGAQNVAGTYTDLGTTGTVLTTPNNDDANSAATPIGFTFNFNGTAFTDFVLNTNGYLKLGMAAPAAPFFSEGAQVFTGSPIQAAAQTNLLLPFNVDLTDATAATAEYRVFTSGAAGSRVCTIQWKNVKDKPQAASSTVATLIGTQYDNFSFQVKLFETSNKVEFFYNSATAGAGPNAFKSINIGIKGSGNTAGQLIMATKGSTVAWSTATFLGGDYTTGVGNAHNVRLAVLPDAGRTYRFQPTLANDAAVQAIYTLGKLPTTIGTPHVIRAVVRNEGLAAMANVQVTASVPAPNAFSSMKTIASLAAGASATVTFDPYSPTTAATQAVTVTLSNDENTTNNVAAYQQQITTTTFAYAEPGVPAVSSIGFNTGAGILAVKHTTNAARSITAVNVRLEDPNSVGKTVYGVATDATGNIIGRSPDYVIVTADISTYRTFTLSTPASVAAGSFFVGLAQTTGTGGYFPVGNQTELPTRAEAYFSIPLAGGAPADVFASNLGRLMIEAVTGAPATCVPPTAVTVTGATPTSATISFTGPANGTAYTLIYGPTGFNPTTAGITLPVTGSPYTIAGLTPATTYQFYLRANCGATDQSALAGPFTLTTPCVPPIVTTFPYAENFDGATVGTLPCGITVTDANNDGDTWRVVAATPASTPNAMRYTYNATNVADDWFFTPALFLNSGSRYQLQFKYRVGLATIPERLEVKYGTSATPAAMTTTVFQNANLTNIVYATTVGGTSAGQVAPISLAANGTVYLGFHAYSIADQFYVAVDDINITRVLGTSAALDRAIGVFPNPSTGIVTLEVRGANAKGAMQVEVTNALGQVMHSATVRDNDLNTLDLSALSAGLYTLKVKSGSDFSIRQLMIQK</sequence>
<name>A0ABP7SDA0_9BACT</name>
<feature type="chain" id="PRO_5046100747" description="Fibronectin type-III domain-containing protein" evidence="1">
    <location>
        <begin position="17"/>
        <end position="886"/>
    </location>
</feature>
<dbReference type="InterPro" id="IPR036116">
    <property type="entry name" value="FN3_sf"/>
</dbReference>
<keyword evidence="4" id="KW-1185">Reference proteome</keyword>
<dbReference type="Gene3D" id="2.60.40.10">
    <property type="entry name" value="Immunoglobulins"/>
    <property type="match status" value="2"/>
</dbReference>
<gene>
    <name evidence="3" type="ORF">GCM10022408_22960</name>
</gene>
<evidence type="ECO:0000259" key="2">
    <source>
        <dbReference type="PROSITE" id="PS50853"/>
    </source>
</evidence>
<evidence type="ECO:0000256" key="1">
    <source>
        <dbReference type="SAM" id="SignalP"/>
    </source>
</evidence>
<dbReference type="EMBL" id="BAABDJ010000022">
    <property type="protein sequence ID" value="GAA4010130.1"/>
    <property type="molecule type" value="Genomic_DNA"/>
</dbReference>
<dbReference type="InterPro" id="IPR013783">
    <property type="entry name" value="Ig-like_fold"/>
</dbReference>
<feature type="signal peptide" evidence="1">
    <location>
        <begin position="1"/>
        <end position="16"/>
    </location>
</feature>
<dbReference type="InterPro" id="IPR026444">
    <property type="entry name" value="Secre_tail"/>
</dbReference>
<dbReference type="Proteomes" id="UP001500567">
    <property type="component" value="Unassembled WGS sequence"/>
</dbReference>
<dbReference type="InterPro" id="IPR011628">
    <property type="entry name" value="Cleaved_adhesin"/>
</dbReference>
<keyword evidence="1" id="KW-0732">Signal</keyword>
<evidence type="ECO:0000313" key="3">
    <source>
        <dbReference type="EMBL" id="GAA4010130.1"/>
    </source>
</evidence>
<dbReference type="SUPFAM" id="SSF49265">
    <property type="entry name" value="Fibronectin type III"/>
    <property type="match status" value="1"/>
</dbReference>
<dbReference type="CDD" id="cd00063">
    <property type="entry name" value="FN3"/>
    <property type="match status" value="1"/>
</dbReference>
<dbReference type="NCBIfam" id="TIGR04183">
    <property type="entry name" value="Por_Secre_tail"/>
    <property type="match status" value="1"/>
</dbReference>
<dbReference type="InterPro" id="IPR003961">
    <property type="entry name" value="FN3_dom"/>
</dbReference>
<feature type="domain" description="Fibronectin type-III" evidence="2">
    <location>
        <begin position="536"/>
        <end position="626"/>
    </location>
</feature>
<dbReference type="Pfam" id="PF18962">
    <property type="entry name" value="Por_Secre_tail"/>
    <property type="match status" value="1"/>
</dbReference>
<dbReference type="PROSITE" id="PS50853">
    <property type="entry name" value="FN3"/>
    <property type="match status" value="1"/>
</dbReference>
<organism evidence="3 4">
    <name type="scientific">Hymenobacter fastidiosus</name>
    <dbReference type="NCBI Taxonomy" id="486264"/>
    <lineage>
        <taxon>Bacteria</taxon>
        <taxon>Pseudomonadati</taxon>
        <taxon>Bacteroidota</taxon>
        <taxon>Cytophagia</taxon>
        <taxon>Cytophagales</taxon>
        <taxon>Hymenobacteraceae</taxon>
        <taxon>Hymenobacter</taxon>
    </lineage>
</organism>
<dbReference type="Gene3D" id="2.60.120.200">
    <property type="match status" value="1"/>
</dbReference>
<dbReference type="Pfam" id="PF07675">
    <property type="entry name" value="Cleaved_Adhesin"/>
    <property type="match status" value="1"/>
</dbReference>
<dbReference type="SMART" id="SM00060">
    <property type="entry name" value="FN3"/>
    <property type="match status" value="1"/>
</dbReference>
<protein>
    <recommendedName>
        <fullName evidence="2">Fibronectin type-III domain-containing protein</fullName>
    </recommendedName>
</protein>
<proteinExistence type="predicted"/>
<comment type="caution">
    <text evidence="3">The sequence shown here is derived from an EMBL/GenBank/DDBJ whole genome shotgun (WGS) entry which is preliminary data.</text>
</comment>